<protein>
    <submittedName>
        <fullName evidence="2">Uncharacterized protein</fullName>
    </submittedName>
</protein>
<comment type="caution">
    <text evidence="2">The sequence shown here is derived from an EMBL/GenBank/DDBJ whole genome shotgun (WGS) entry which is preliminary data.</text>
</comment>
<evidence type="ECO:0000256" key="1">
    <source>
        <dbReference type="SAM" id="MobiDB-lite"/>
    </source>
</evidence>
<gene>
    <name evidence="2" type="ORF">LCGC14_1968590</name>
</gene>
<proteinExistence type="predicted"/>
<reference evidence="2" key="1">
    <citation type="journal article" date="2015" name="Nature">
        <title>Complex archaea that bridge the gap between prokaryotes and eukaryotes.</title>
        <authorList>
            <person name="Spang A."/>
            <person name="Saw J.H."/>
            <person name="Jorgensen S.L."/>
            <person name="Zaremba-Niedzwiedzka K."/>
            <person name="Martijn J."/>
            <person name="Lind A.E."/>
            <person name="van Eijk R."/>
            <person name="Schleper C."/>
            <person name="Guy L."/>
            <person name="Ettema T.J."/>
        </authorList>
    </citation>
    <scope>NUCLEOTIDE SEQUENCE</scope>
</reference>
<accession>A0A0F9FCF3</accession>
<name>A0A0F9FCF3_9ZZZZ</name>
<feature type="region of interest" description="Disordered" evidence="1">
    <location>
        <begin position="30"/>
        <end position="66"/>
    </location>
</feature>
<evidence type="ECO:0000313" key="2">
    <source>
        <dbReference type="EMBL" id="KKL84054.1"/>
    </source>
</evidence>
<sequence>MTVLFWSISQEARIALANYQWEHFKSQLDEIAPPQEPAHDKALEPEPDPALVHEMQMPPKSPRRVV</sequence>
<dbReference type="EMBL" id="LAZR01021809">
    <property type="protein sequence ID" value="KKL84054.1"/>
    <property type="molecule type" value="Genomic_DNA"/>
</dbReference>
<organism evidence="2">
    <name type="scientific">marine sediment metagenome</name>
    <dbReference type="NCBI Taxonomy" id="412755"/>
    <lineage>
        <taxon>unclassified sequences</taxon>
        <taxon>metagenomes</taxon>
        <taxon>ecological metagenomes</taxon>
    </lineage>
</organism>
<dbReference type="AlphaFoldDB" id="A0A0F9FCF3"/>